<protein>
    <submittedName>
        <fullName evidence="2">Glycerophosphodiester phosphodiesterase</fullName>
    </submittedName>
</protein>
<dbReference type="Gene3D" id="3.20.20.190">
    <property type="entry name" value="Phosphatidylinositol (PI) phosphodiesterase"/>
    <property type="match status" value="1"/>
</dbReference>
<accession>A0A3E0U4J1</accession>
<dbReference type="PANTHER" id="PTHR46211">
    <property type="entry name" value="GLYCEROPHOSPHORYL DIESTER PHOSPHODIESTERASE"/>
    <property type="match status" value="1"/>
</dbReference>
<dbReference type="InterPro" id="IPR017946">
    <property type="entry name" value="PLC-like_Pdiesterase_TIM-brl"/>
</dbReference>
<dbReference type="Proteomes" id="UP000256899">
    <property type="component" value="Unassembled WGS sequence"/>
</dbReference>
<proteinExistence type="predicted"/>
<dbReference type="PANTHER" id="PTHR46211:SF1">
    <property type="entry name" value="GLYCEROPHOSPHODIESTER PHOSPHODIESTERASE, CYTOPLASMIC"/>
    <property type="match status" value="1"/>
</dbReference>
<dbReference type="PROSITE" id="PS51704">
    <property type="entry name" value="GP_PDE"/>
    <property type="match status" value="1"/>
</dbReference>
<dbReference type="InterPro" id="IPR030395">
    <property type="entry name" value="GP_PDE_dom"/>
</dbReference>
<evidence type="ECO:0000313" key="2">
    <source>
        <dbReference type="EMBL" id="REL31497.1"/>
    </source>
</evidence>
<evidence type="ECO:0000313" key="3">
    <source>
        <dbReference type="Proteomes" id="UP000256899"/>
    </source>
</evidence>
<dbReference type="EMBL" id="QUOT01000001">
    <property type="protein sequence ID" value="REL31497.1"/>
    <property type="molecule type" value="Genomic_DNA"/>
</dbReference>
<comment type="caution">
    <text evidence="2">The sequence shown here is derived from an EMBL/GenBank/DDBJ whole genome shotgun (WGS) entry which is preliminary data.</text>
</comment>
<keyword evidence="3" id="KW-1185">Reference proteome</keyword>
<organism evidence="2 3">
    <name type="scientific">Thalassotalea euphylliae</name>
    <dbReference type="NCBI Taxonomy" id="1655234"/>
    <lineage>
        <taxon>Bacteria</taxon>
        <taxon>Pseudomonadati</taxon>
        <taxon>Pseudomonadota</taxon>
        <taxon>Gammaproteobacteria</taxon>
        <taxon>Alteromonadales</taxon>
        <taxon>Colwelliaceae</taxon>
        <taxon>Thalassotalea</taxon>
    </lineage>
</organism>
<dbReference type="SUPFAM" id="SSF51695">
    <property type="entry name" value="PLC-like phosphodiesterases"/>
    <property type="match status" value="1"/>
</dbReference>
<dbReference type="GO" id="GO:0008081">
    <property type="term" value="F:phosphoric diester hydrolase activity"/>
    <property type="evidence" value="ECO:0007669"/>
    <property type="project" value="InterPro"/>
</dbReference>
<reference evidence="3" key="1">
    <citation type="submission" date="2018-08" db="EMBL/GenBank/DDBJ databases">
        <title>Thalassotalea euphylliae genome.</title>
        <authorList>
            <person name="Summers S."/>
            <person name="Rice S.A."/>
            <person name="Freckelton M.L."/>
            <person name="Nedved B.T."/>
            <person name="Hadfield M.G."/>
        </authorList>
    </citation>
    <scope>NUCLEOTIDE SEQUENCE [LARGE SCALE GENOMIC DNA]</scope>
    <source>
        <strain evidence="3">H3</strain>
    </source>
</reference>
<sequence>MLVIAHRGASGEYPENTKIAFEQAIAQQADGIELDIQFHTETGTWWLMHDLYVDKTTNGQGQLQTLPHAQLAMLRTNDNQPILQLAQALKVINGACSVNIEVKIANGNANELAQIAKHLIDELHLVVKQGIYDWPHLLISSFNHGFLAALKQQQQTLAIGALIAHCPYELAASAQLLNAKSINPSIDCLNKELVDDAHQRGLAVWVYTVDRPQDIAFCAEIGVDAIFTNYPARTQQYLQTLNS</sequence>
<dbReference type="Pfam" id="PF03009">
    <property type="entry name" value="GDPD"/>
    <property type="match status" value="1"/>
</dbReference>
<dbReference type="RefSeq" id="WP_116016377.1">
    <property type="nucleotide sequence ID" value="NZ_QUOT01000001.1"/>
</dbReference>
<evidence type="ECO:0000259" key="1">
    <source>
        <dbReference type="PROSITE" id="PS51704"/>
    </source>
</evidence>
<feature type="domain" description="GP-PDE" evidence="1">
    <location>
        <begin position="1"/>
        <end position="238"/>
    </location>
</feature>
<dbReference type="GO" id="GO:0006629">
    <property type="term" value="P:lipid metabolic process"/>
    <property type="evidence" value="ECO:0007669"/>
    <property type="project" value="InterPro"/>
</dbReference>
<dbReference type="AlphaFoldDB" id="A0A3E0U4J1"/>
<name>A0A3E0U4J1_9GAMM</name>
<gene>
    <name evidence="2" type="ORF">DXX94_12655</name>
</gene>